<reference evidence="1" key="1">
    <citation type="submission" date="2022-08" db="EMBL/GenBank/DDBJ databases">
        <title>Molecular epidemiological analysis of five strains of VanD-type vancomycin-resistant Enterococcus faecalis.</title>
        <authorList>
            <person name="Mimura K."/>
            <person name="Hashimoto Y."/>
            <person name="Tomita H."/>
        </authorList>
    </citation>
    <scope>NUCLEOTIDE SEQUENCE</scope>
    <source>
        <strain evidence="1">SVR2332</strain>
    </source>
</reference>
<name>A0AC59HRW6_ENTFL</name>
<organism evidence="1 2">
    <name type="scientific">Enterococcus faecalis</name>
    <name type="common">Streptococcus faecalis</name>
    <dbReference type="NCBI Taxonomy" id="1351"/>
    <lineage>
        <taxon>Bacteria</taxon>
        <taxon>Bacillati</taxon>
        <taxon>Bacillota</taxon>
        <taxon>Bacilli</taxon>
        <taxon>Lactobacillales</taxon>
        <taxon>Enterococcaceae</taxon>
        <taxon>Enterococcus</taxon>
    </lineage>
</organism>
<sequence>MVQIISNFIPKFYEKNSKKKYTIKSFSSMLVCYIVFITIFLLTYWSGNKEKIYNRHTIIFANVQLGILIFFVVLIVTGTVVFKSNQKQKYIVIIPYISLVMLLLLTVSYFSILLSNPVEKFIVGELMVLLLWILGIIINSILVYLSLKNNNFDIRDKYANYYINCLSILAIIGAMASTALDNINLFYLALVVMVSALQFALTFQIPRILQYWKKESEKNENTSVYGNSIEMMKNKRTKK</sequence>
<protein>
    <submittedName>
        <fullName evidence="1">Uncharacterized protein</fullName>
    </submittedName>
</protein>
<proteinExistence type="predicted"/>
<evidence type="ECO:0000313" key="1">
    <source>
        <dbReference type="EMBL" id="BDQ62385.1"/>
    </source>
</evidence>
<evidence type="ECO:0000313" key="2">
    <source>
        <dbReference type="Proteomes" id="UP001317613"/>
    </source>
</evidence>
<dbReference type="Proteomes" id="UP001317613">
    <property type="component" value="Chromosome"/>
</dbReference>
<dbReference type="EMBL" id="AP026729">
    <property type="protein sequence ID" value="BDQ62385.1"/>
    <property type="molecule type" value="Genomic_DNA"/>
</dbReference>
<accession>A0AC59HRW6</accession>
<gene>
    <name evidence="1" type="ORF">EfsSVR2332_24630</name>
</gene>